<organism evidence="1 2">
    <name type="scientific">Stylonychia lemnae</name>
    <name type="common">Ciliate</name>
    <dbReference type="NCBI Taxonomy" id="5949"/>
    <lineage>
        <taxon>Eukaryota</taxon>
        <taxon>Sar</taxon>
        <taxon>Alveolata</taxon>
        <taxon>Ciliophora</taxon>
        <taxon>Intramacronucleata</taxon>
        <taxon>Spirotrichea</taxon>
        <taxon>Stichotrichia</taxon>
        <taxon>Sporadotrichida</taxon>
        <taxon>Oxytrichidae</taxon>
        <taxon>Stylonychinae</taxon>
        <taxon>Stylonychia</taxon>
    </lineage>
</organism>
<evidence type="ECO:0000313" key="2">
    <source>
        <dbReference type="Proteomes" id="UP000039865"/>
    </source>
</evidence>
<dbReference type="InParanoid" id="A0A078A6C5"/>
<gene>
    <name evidence="1" type="primary">Contig2650.g2841</name>
    <name evidence="1" type="ORF">STYLEM_5309</name>
</gene>
<reference evidence="1 2" key="1">
    <citation type="submission" date="2014-06" db="EMBL/GenBank/DDBJ databases">
        <authorList>
            <person name="Swart Estienne"/>
        </authorList>
    </citation>
    <scope>NUCLEOTIDE SEQUENCE [LARGE SCALE GENOMIC DNA]</scope>
    <source>
        <strain evidence="1 2">130c</strain>
    </source>
</reference>
<keyword evidence="2" id="KW-1185">Reference proteome</keyword>
<evidence type="ECO:0000313" key="1">
    <source>
        <dbReference type="EMBL" id="CDW76309.1"/>
    </source>
</evidence>
<accession>A0A078A6C5</accession>
<dbReference type="Proteomes" id="UP000039865">
    <property type="component" value="Unassembled WGS sequence"/>
</dbReference>
<dbReference type="AlphaFoldDB" id="A0A078A6C5"/>
<name>A0A078A6C5_STYLE</name>
<protein>
    <submittedName>
        <fullName evidence="1">Uncharacterized protein</fullName>
    </submittedName>
</protein>
<dbReference type="EMBL" id="CCKQ01005155">
    <property type="protein sequence ID" value="CDW76309.1"/>
    <property type="molecule type" value="Genomic_DNA"/>
</dbReference>
<sequence length="425" mass="49973">MAGATILPVPKAIDLEAHHYPRFWKRNLIFLWGGLGLWAFQICRYTHLCRESIWIGEATTLQRELDTDQPLFDDNIPQERNKIAEVSQINSPKLIIELDSELYLKQKNEFVRFRDYDHYSKFNDTHQYWTSNLQNTYESLVNDARRSNQLGRFPMLKQYERRKQAIEESNNGDLESIRLNPEQKLSPRLKLIQQIKQMGVKQQENSSMSPTCTARIKNRHLVLSQSKRPITTTRDDIATANTKHISMRSSGVRYDQKLESIKDTSQLQFDSQRVSKTREGTFLGNESQFSPNKSLYIAQRPFLRTSPRPVEIVVTDQRRLINNKNEYGSFVTNQNEQYKVKVFENFKLMNSKMNKAFLRQAENKKFFKGNNAVPEEQIKIKEEDDRTIDKISNIFKYVHKHQKAFSIDGANNHKFDLNRIELPFE</sequence>
<proteinExistence type="predicted"/>
<dbReference type="OrthoDB" id="10628004at2759"/>